<dbReference type="Proteomes" id="UP000005306">
    <property type="component" value="Unassembled WGS sequence"/>
</dbReference>
<accession>Q1V1X0</accession>
<comment type="caution">
    <text evidence="2">The sequence shown here is derived from an EMBL/GenBank/DDBJ whole genome shotgun (WGS) entry which is preliminary data.</text>
</comment>
<dbReference type="CDD" id="cd03801">
    <property type="entry name" value="GT4_PimA-like"/>
    <property type="match status" value="1"/>
</dbReference>
<reference evidence="2 3" key="1">
    <citation type="submission" date="2006-04" db="EMBL/GenBank/DDBJ databases">
        <authorList>
            <person name="Giovannoni S.J."/>
            <person name="Cho J.-C."/>
            <person name="Ferriera S."/>
            <person name="Johnson J."/>
            <person name="Kravitz S."/>
            <person name="Halpern A."/>
            <person name="Remington K."/>
            <person name="Beeson K."/>
            <person name="Tran B."/>
            <person name="Rogers Y.-H."/>
            <person name="Friedman R."/>
            <person name="Venter J.C."/>
        </authorList>
    </citation>
    <scope>NUCLEOTIDE SEQUENCE [LARGE SCALE GENOMIC DNA]</scope>
    <source>
        <strain evidence="2 3">HTCC1002</strain>
    </source>
</reference>
<dbReference type="GeneID" id="66295063"/>
<organism evidence="2 3">
    <name type="scientific">Pelagibacter ubique (strain HTCC1002)</name>
    <dbReference type="NCBI Taxonomy" id="314261"/>
    <lineage>
        <taxon>Bacteria</taxon>
        <taxon>Pseudomonadati</taxon>
        <taxon>Pseudomonadota</taxon>
        <taxon>Alphaproteobacteria</taxon>
        <taxon>Candidatus Pelagibacterales</taxon>
        <taxon>Candidatus Pelagibacteraceae</taxon>
        <taxon>Candidatus Pelagibacter</taxon>
    </lineage>
</organism>
<dbReference type="Pfam" id="PF00534">
    <property type="entry name" value="Glycos_transf_1"/>
    <property type="match status" value="1"/>
</dbReference>
<evidence type="ECO:0000313" key="2">
    <source>
        <dbReference type="EMBL" id="EAS84758.1"/>
    </source>
</evidence>
<dbReference type="PANTHER" id="PTHR46401">
    <property type="entry name" value="GLYCOSYLTRANSFERASE WBBK-RELATED"/>
    <property type="match status" value="1"/>
</dbReference>
<dbReference type="HOGENOM" id="CLU_009583_2_5_5"/>
<dbReference type="PANTHER" id="PTHR46401:SF8">
    <property type="entry name" value="BLL6006 PROTEIN"/>
    <property type="match status" value="1"/>
</dbReference>
<dbReference type="GO" id="GO:0016757">
    <property type="term" value="F:glycosyltransferase activity"/>
    <property type="evidence" value="ECO:0007669"/>
    <property type="project" value="InterPro"/>
</dbReference>
<proteinExistence type="predicted"/>
<keyword evidence="2" id="KW-0808">Transferase</keyword>
<dbReference type="Gene3D" id="3.40.50.2000">
    <property type="entry name" value="Glycogen Phosphorylase B"/>
    <property type="match status" value="2"/>
</dbReference>
<dbReference type="AlphaFoldDB" id="Q1V1X0"/>
<dbReference type="EMBL" id="AAPV01000001">
    <property type="protein sequence ID" value="EAS84758.1"/>
    <property type="molecule type" value="Genomic_DNA"/>
</dbReference>
<evidence type="ECO:0000259" key="1">
    <source>
        <dbReference type="Pfam" id="PF00534"/>
    </source>
</evidence>
<feature type="domain" description="Glycosyl transferase family 1" evidence="1">
    <location>
        <begin position="165"/>
        <end position="330"/>
    </location>
</feature>
<protein>
    <submittedName>
        <fullName evidence="2">1,2-N-acetylglucosaminetransferase</fullName>
    </submittedName>
</protein>
<dbReference type="SUPFAM" id="SSF53756">
    <property type="entry name" value="UDP-Glycosyltransferase/glycogen phosphorylase"/>
    <property type="match status" value="1"/>
</dbReference>
<gene>
    <name evidence="2" type="ORF">PU1002_03536</name>
</gene>
<dbReference type="RefSeq" id="WP_006997345.1">
    <property type="nucleotide sequence ID" value="NZ_CH724130.1"/>
</dbReference>
<dbReference type="InterPro" id="IPR001296">
    <property type="entry name" value="Glyco_trans_1"/>
</dbReference>
<name>Q1V1X0_PELU1</name>
<evidence type="ECO:0000313" key="3">
    <source>
        <dbReference type="Proteomes" id="UP000005306"/>
    </source>
</evidence>
<sequence>MKNISLNFESLNSSDGGISRVANLVLKFFEDRSKLNNDKTFLNIFRDDNIQNISNSNFVRKKFNRKSKLSFTINDFINSKKSDYILYDHLGLARSNLLHIKKKPYIVFLYGIDIWDKSNKKRLKAQKNSALSIAISNFTKHKALTTHGTLKNVKVCWLSTIYDEIKFVKKKKKNFNFLFLSRLEKNKGHQITIDAFNKIKKKNIKLIIVGKGPEYKNIKKKIASLNLQKKVKMYGFLEEKKLNNLWSKTDVLIMPSKVEGFGLVYIEAMSRGIPIITSKQDAGHEINVHGKTGYSADLNNKKKDELLIYMDKISNNNLKLKKMGKNAKNRWKNNFSYKEFKKRFEKIINDFEKNIN</sequence>